<dbReference type="HOGENOM" id="CLU_1311086_0_0_1"/>
<proteinExistence type="predicted"/>
<dbReference type="InParanoid" id="G0PBG8"/>
<dbReference type="Proteomes" id="UP000008068">
    <property type="component" value="Unassembled WGS sequence"/>
</dbReference>
<keyword evidence="3" id="KW-1185">Reference proteome</keyword>
<feature type="region of interest" description="Disordered" evidence="1">
    <location>
        <begin position="170"/>
        <end position="191"/>
    </location>
</feature>
<feature type="region of interest" description="Disordered" evidence="1">
    <location>
        <begin position="1"/>
        <end position="33"/>
    </location>
</feature>
<gene>
    <name evidence="2" type="ORF">CAEBREN_03307</name>
</gene>
<evidence type="ECO:0000313" key="2">
    <source>
        <dbReference type="EMBL" id="EGT50476.1"/>
    </source>
</evidence>
<name>G0PBG8_CAEBE</name>
<evidence type="ECO:0000256" key="1">
    <source>
        <dbReference type="SAM" id="MobiDB-lite"/>
    </source>
</evidence>
<accession>G0PBG8</accession>
<sequence>MARPRRSKKKSTAAPPAPPAPPPATPPPVEEPLVDIEPDLSTAVLVCSRPRLIKHTVTVDTLTDVEVRRKEKRLRAARNENKKKKPEVPTHLEHVRDAVFTHKQSILMRMYYRRPDAVTPVVDHYCWGTWDKVTYLYNLDHDRRPITGKRRKEEYGEKYLTGEITAARERLKAEQEEEQEKRDAKFKAEREAKMKLRRGPCDCDGSRPGH</sequence>
<dbReference type="EMBL" id="GL380211">
    <property type="protein sequence ID" value="EGT50476.1"/>
    <property type="molecule type" value="Genomic_DNA"/>
</dbReference>
<reference evidence="3" key="1">
    <citation type="submission" date="2011-07" db="EMBL/GenBank/DDBJ databases">
        <authorList>
            <consortium name="Caenorhabditis brenneri Sequencing and Analysis Consortium"/>
            <person name="Wilson R.K."/>
        </authorList>
    </citation>
    <scope>NUCLEOTIDE SEQUENCE [LARGE SCALE GENOMIC DNA]</scope>
    <source>
        <strain evidence="3">PB2801</strain>
    </source>
</reference>
<feature type="compositionally biased region" description="Basic residues" evidence="1">
    <location>
        <begin position="1"/>
        <end position="11"/>
    </location>
</feature>
<feature type="compositionally biased region" description="Pro residues" evidence="1">
    <location>
        <begin position="15"/>
        <end position="30"/>
    </location>
</feature>
<organism evidence="3">
    <name type="scientific">Caenorhabditis brenneri</name>
    <name type="common">Nematode worm</name>
    <dbReference type="NCBI Taxonomy" id="135651"/>
    <lineage>
        <taxon>Eukaryota</taxon>
        <taxon>Metazoa</taxon>
        <taxon>Ecdysozoa</taxon>
        <taxon>Nematoda</taxon>
        <taxon>Chromadorea</taxon>
        <taxon>Rhabditida</taxon>
        <taxon>Rhabditina</taxon>
        <taxon>Rhabditomorpha</taxon>
        <taxon>Rhabditoidea</taxon>
        <taxon>Rhabditidae</taxon>
        <taxon>Peloderinae</taxon>
        <taxon>Caenorhabditis</taxon>
    </lineage>
</organism>
<evidence type="ECO:0000313" key="3">
    <source>
        <dbReference type="Proteomes" id="UP000008068"/>
    </source>
</evidence>
<dbReference type="AlphaFoldDB" id="G0PBG8"/>
<protein>
    <submittedName>
        <fullName evidence="2">Uncharacterized protein</fullName>
    </submittedName>
</protein>